<evidence type="ECO:0000313" key="2">
    <source>
        <dbReference type="Proteomes" id="UP001168528"/>
    </source>
</evidence>
<reference evidence="1" key="1">
    <citation type="submission" date="2023-07" db="EMBL/GenBank/DDBJ databases">
        <title>The genome sequence of Rhodocytophaga aerolata KACC 12507.</title>
        <authorList>
            <person name="Zhang X."/>
        </authorList>
    </citation>
    <scope>NUCLEOTIDE SEQUENCE</scope>
    <source>
        <strain evidence="1">KACC 12507</strain>
    </source>
</reference>
<protein>
    <submittedName>
        <fullName evidence="1">Uncharacterized protein</fullName>
    </submittedName>
</protein>
<keyword evidence="2" id="KW-1185">Reference proteome</keyword>
<dbReference type="RefSeq" id="WP_302042281.1">
    <property type="nucleotide sequence ID" value="NZ_JAUKPO010000062.1"/>
</dbReference>
<dbReference type="Proteomes" id="UP001168528">
    <property type="component" value="Unassembled WGS sequence"/>
</dbReference>
<sequence>MEEKYIRLHRYLDSVTIDPQQAFFLTEAMISYFMQWFKLSRAEVLAGTIQFCKRKGIQIHFKQSPPANTNR</sequence>
<comment type="caution">
    <text evidence="1">The sequence shown here is derived from an EMBL/GenBank/DDBJ whole genome shotgun (WGS) entry which is preliminary data.</text>
</comment>
<proteinExistence type="predicted"/>
<name>A0ABT8RHB2_9BACT</name>
<evidence type="ECO:0000313" key="1">
    <source>
        <dbReference type="EMBL" id="MDO1451484.1"/>
    </source>
</evidence>
<accession>A0ABT8RHB2</accession>
<dbReference type="EMBL" id="JAUKPO010000062">
    <property type="protein sequence ID" value="MDO1451484.1"/>
    <property type="molecule type" value="Genomic_DNA"/>
</dbReference>
<gene>
    <name evidence="1" type="ORF">Q0590_34740</name>
</gene>
<organism evidence="1 2">
    <name type="scientific">Rhodocytophaga aerolata</name>
    <dbReference type="NCBI Taxonomy" id="455078"/>
    <lineage>
        <taxon>Bacteria</taxon>
        <taxon>Pseudomonadati</taxon>
        <taxon>Bacteroidota</taxon>
        <taxon>Cytophagia</taxon>
        <taxon>Cytophagales</taxon>
        <taxon>Rhodocytophagaceae</taxon>
        <taxon>Rhodocytophaga</taxon>
    </lineage>
</organism>